<accession>A0A9W6WRV0</accession>
<keyword evidence="4" id="KW-1185">Reference proteome</keyword>
<name>A0A9W6WRV0_9STRA</name>
<evidence type="ECO:0000313" key="4">
    <source>
        <dbReference type="Proteomes" id="UP001165083"/>
    </source>
</evidence>
<dbReference type="Gene3D" id="3.30.1370.240">
    <property type="match status" value="1"/>
</dbReference>
<proteinExistence type="predicted"/>
<dbReference type="Pfam" id="PF18552">
    <property type="entry name" value="PheRS_DBD1"/>
    <property type="match status" value="1"/>
</dbReference>
<dbReference type="InterPro" id="IPR040724">
    <property type="entry name" value="PheRS_DBD1"/>
</dbReference>
<sequence>MSAEADKTRAETLLLQALERDGRVDDTYEFALAHALAHELVVGVMKSLLVDAFVAETERATSFYVLKDEARDFLARGSPELQLFRAIPEAGATRAELEAAVGAATLKVGQGACMKNRWIRLDKAQGKFFRSVEQVQDDAAELLRRVEEAHGALDAVSKDEAQTLKRRKLVELRTRKSYALSKGANFAVQRKKQAAGLTKEMLEG</sequence>
<dbReference type="Gene3D" id="1.10.10.2320">
    <property type="match status" value="1"/>
</dbReference>
<reference evidence="3" key="1">
    <citation type="submission" date="2023-04" db="EMBL/GenBank/DDBJ databases">
        <title>Phytophthora lilii NBRC 32176.</title>
        <authorList>
            <person name="Ichikawa N."/>
            <person name="Sato H."/>
            <person name="Tonouchi N."/>
        </authorList>
    </citation>
    <scope>NUCLEOTIDE SEQUENCE</scope>
    <source>
        <strain evidence="3">NBRC 32176</strain>
    </source>
</reference>
<dbReference type="OrthoDB" id="238316at2759"/>
<evidence type="ECO:0000313" key="3">
    <source>
        <dbReference type="EMBL" id="GMF15059.1"/>
    </source>
</evidence>
<dbReference type="Gene3D" id="1.10.10.2330">
    <property type="match status" value="1"/>
</dbReference>
<evidence type="ECO:0000259" key="2">
    <source>
        <dbReference type="Pfam" id="PF18553"/>
    </source>
</evidence>
<dbReference type="AlphaFoldDB" id="A0A9W6WRV0"/>
<dbReference type="Pfam" id="PF18553">
    <property type="entry name" value="PheRS_DBD3"/>
    <property type="match status" value="1"/>
</dbReference>
<dbReference type="InterPro" id="IPR040725">
    <property type="entry name" value="PheRS_DBD3"/>
</dbReference>
<feature type="domain" description="PheRS DNA binding" evidence="1">
    <location>
        <begin position="11"/>
        <end position="49"/>
    </location>
</feature>
<protein>
    <submittedName>
        <fullName evidence="3">Unnamed protein product</fullName>
    </submittedName>
</protein>
<comment type="caution">
    <text evidence="3">The sequence shown here is derived from an EMBL/GenBank/DDBJ whole genome shotgun (WGS) entry which is preliminary data.</text>
</comment>
<gene>
    <name evidence="3" type="ORF">Plil01_000509800</name>
</gene>
<dbReference type="Proteomes" id="UP001165083">
    <property type="component" value="Unassembled WGS sequence"/>
</dbReference>
<feature type="domain" description="PheRS DNA binding" evidence="2">
    <location>
        <begin position="78"/>
        <end position="135"/>
    </location>
</feature>
<dbReference type="EMBL" id="BSXW01000215">
    <property type="protein sequence ID" value="GMF15059.1"/>
    <property type="molecule type" value="Genomic_DNA"/>
</dbReference>
<evidence type="ECO:0000259" key="1">
    <source>
        <dbReference type="Pfam" id="PF18552"/>
    </source>
</evidence>
<organism evidence="3 4">
    <name type="scientific">Phytophthora lilii</name>
    <dbReference type="NCBI Taxonomy" id="2077276"/>
    <lineage>
        <taxon>Eukaryota</taxon>
        <taxon>Sar</taxon>
        <taxon>Stramenopiles</taxon>
        <taxon>Oomycota</taxon>
        <taxon>Peronosporomycetes</taxon>
        <taxon>Peronosporales</taxon>
        <taxon>Peronosporaceae</taxon>
        <taxon>Phytophthora</taxon>
    </lineage>
</organism>